<sequence>MSLFKNNRSKEIKIKSKKSQDFNIKTLSLVVSAFVGILFIALVIYILSFAIIGFTNFGIQNILFTFDFNPSLGQYSFWLPFFTTIITSVIALLVAVPLGIKVAVFTKFRIRSPKIRKYVLIIFQILAGIPSVIFGLFASQSLGILFQGAFGIQPNSIFNGSIMLSFMVIPTIVALTLGSLNSLDPNLISNPLALGNSKTRAIYKIAKKAARQGIVVAVIIALARAIGESMAISMILQSSPSNSLFSNGLFGVLDSGSQTIGAYISVSMFADGDPERIRPLLYAFGLMMLFFSMILNLMILAFTKRKKQQNSKKYFKFEKNISDFVLFIPTQLKILFERILFPSKYVINSITTENISNYINDRNFNYKFKDVYHFYKLFWEIVSTLICAAFILWIVGDVLIKGLAFSVSNSQNALSLFTYGKNTIFQSFLNTLLVIITCLVIAFPIALLIAIYINEYANEGFVKKTILFFLDSLGATPSILFGLFGLLFFIQTVGITSSGTAGNSLIAGAFTLMIVIIPSFTRQLEQALKNVPLEIRLNSFALGNTKWETIRKLVLPIAFVAIITAIISSIGRILSETAPLYLTAGLSSSISTTLDRPGTTLTTHIYAQLFSASPNAVGIQFQAAMITMILVTFLVWLGYIIIPNRITIQNWISTKFKNIRSFVRKNKLKQEGYNV</sequence>
<dbReference type="Proteomes" id="UP000009072">
    <property type="component" value="Chromosome"/>
</dbReference>
<feature type="transmembrane region" description="Helical" evidence="9">
    <location>
        <begin position="465"/>
        <end position="490"/>
    </location>
</feature>
<dbReference type="STRING" id="267748.MMOB0090"/>
<dbReference type="InterPro" id="IPR051124">
    <property type="entry name" value="Phosphate_Transport_Permease"/>
</dbReference>
<evidence type="ECO:0000259" key="10">
    <source>
        <dbReference type="PROSITE" id="PS50928"/>
    </source>
</evidence>
<organism evidence="11 12">
    <name type="scientific">Mycoplasma mobile (strain ATCC 43663 / 163K / NCTC 11711)</name>
    <name type="common">Mesomycoplasma mobile</name>
    <dbReference type="NCBI Taxonomy" id="267748"/>
    <lineage>
        <taxon>Bacteria</taxon>
        <taxon>Bacillati</taxon>
        <taxon>Mycoplasmatota</taxon>
        <taxon>Mycoplasmoidales</taxon>
        <taxon>Metamycoplasmataceae</taxon>
        <taxon>Mesomycoplasma</taxon>
    </lineage>
</organism>
<keyword evidence="8 9" id="KW-0472">Membrane</keyword>
<keyword evidence="6 9" id="KW-0812">Transmembrane</keyword>
<dbReference type="HOGENOM" id="CLU_023674_0_0_14"/>
<evidence type="ECO:0000256" key="5">
    <source>
        <dbReference type="ARBA" id="ARBA00022592"/>
    </source>
</evidence>
<dbReference type="InterPro" id="IPR005672">
    <property type="entry name" value="Phosphate_PstA"/>
</dbReference>
<evidence type="ECO:0000313" key="12">
    <source>
        <dbReference type="Proteomes" id="UP000009072"/>
    </source>
</evidence>
<feature type="transmembrane region" description="Helical" evidence="9">
    <location>
        <begin position="27"/>
        <end position="55"/>
    </location>
</feature>
<evidence type="ECO:0000256" key="4">
    <source>
        <dbReference type="ARBA" id="ARBA00022475"/>
    </source>
</evidence>
<dbReference type="Gene3D" id="1.10.3720.10">
    <property type="entry name" value="MetI-like"/>
    <property type="match status" value="2"/>
</dbReference>
<feature type="transmembrane region" description="Helical" evidence="9">
    <location>
        <begin position="502"/>
        <end position="520"/>
    </location>
</feature>
<feature type="transmembrane region" description="Helical" evidence="9">
    <location>
        <begin position="619"/>
        <end position="642"/>
    </location>
</feature>
<feature type="transmembrane region" description="Helical" evidence="9">
    <location>
        <begin position="214"/>
        <end position="236"/>
    </location>
</feature>
<evidence type="ECO:0000256" key="8">
    <source>
        <dbReference type="ARBA" id="ARBA00023136"/>
    </source>
</evidence>
<comment type="subcellular location">
    <subcellularLocation>
        <location evidence="1 9">Cell membrane</location>
        <topology evidence="1 9">Multi-pass membrane protein</topology>
    </subcellularLocation>
</comment>
<dbReference type="RefSeq" id="WP_011264529.1">
    <property type="nucleotide sequence ID" value="NC_006908.1"/>
</dbReference>
<keyword evidence="4 9" id="KW-1003">Cell membrane</keyword>
<evidence type="ECO:0000313" key="11">
    <source>
        <dbReference type="EMBL" id="AAT27495.1"/>
    </source>
</evidence>
<feature type="transmembrane region" description="Helical" evidence="9">
    <location>
        <begin position="280"/>
        <end position="303"/>
    </location>
</feature>
<dbReference type="AlphaFoldDB" id="Q6KIS9"/>
<gene>
    <name evidence="11" type="primary">pstA</name>
    <name evidence="11" type="ordered locus">MMOB0090</name>
</gene>
<dbReference type="GO" id="GO:0005886">
    <property type="term" value="C:plasma membrane"/>
    <property type="evidence" value="ECO:0007669"/>
    <property type="project" value="UniProtKB-SubCell"/>
</dbReference>
<keyword evidence="12" id="KW-1185">Reference proteome</keyword>
<protein>
    <recommendedName>
        <fullName evidence="9">Phosphate transport system permease protein PstA</fullName>
    </recommendedName>
</protein>
<evidence type="ECO:0000256" key="9">
    <source>
        <dbReference type="RuleBase" id="RU363043"/>
    </source>
</evidence>
<keyword evidence="7 9" id="KW-1133">Transmembrane helix</keyword>
<dbReference type="eggNOG" id="COG0581">
    <property type="taxonomic scope" value="Bacteria"/>
</dbReference>
<evidence type="ECO:0000256" key="6">
    <source>
        <dbReference type="ARBA" id="ARBA00022692"/>
    </source>
</evidence>
<dbReference type="InterPro" id="IPR000515">
    <property type="entry name" value="MetI-like"/>
</dbReference>
<feature type="transmembrane region" description="Helical" evidence="9">
    <location>
        <begin position="75"/>
        <end position="98"/>
    </location>
</feature>
<dbReference type="CDD" id="cd06261">
    <property type="entry name" value="TM_PBP2"/>
    <property type="match status" value="2"/>
</dbReference>
<feature type="transmembrane region" description="Helical" evidence="9">
    <location>
        <begin position="118"/>
        <end position="137"/>
    </location>
</feature>
<feature type="transmembrane region" description="Helical" evidence="9">
    <location>
        <begin position="377"/>
        <end position="396"/>
    </location>
</feature>
<feature type="transmembrane region" description="Helical" evidence="9">
    <location>
        <begin position="157"/>
        <end position="180"/>
    </location>
</feature>
<dbReference type="PANTHER" id="PTHR30425:SF1">
    <property type="entry name" value="PHOSPHATE TRANSPORT SYSTEM PERMEASE PROTEIN PSTC"/>
    <property type="match status" value="1"/>
</dbReference>
<dbReference type="PANTHER" id="PTHR30425">
    <property type="entry name" value="PHOSPHATE TRANSPORT SYSTEM PERMEASE PROTEIN PST"/>
    <property type="match status" value="1"/>
</dbReference>
<dbReference type="eggNOG" id="COG0573">
    <property type="taxonomic scope" value="Bacteria"/>
</dbReference>
<evidence type="ECO:0000256" key="2">
    <source>
        <dbReference type="ARBA" id="ARBA00007069"/>
    </source>
</evidence>
<evidence type="ECO:0000256" key="1">
    <source>
        <dbReference type="ARBA" id="ARBA00004651"/>
    </source>
</evidence>
<dbReference type="SUPFAM" id="SSF161098">
    <property type="entry name" value="MetI-like"/>
    <property type="match status" value="2"/>
</dbReference>
<dbReference type="EMBL" id="AE017308">
    <property type="protein sequence ID" value="AAT27495.1"/>
    <property type="molecule type" value="Genomic_DNA"/>
</dbReference>
<reference evidence="11 12" key="1">
    <citation type="journal article" date="2004" name="Genome Res.">
        <title>The complete genome and proteome of Mycoplasma mobile.</title>
        <authorList>
            <person name="Jaffe J.D."/>
            <person name="Stange-Thomann N."/>
            <person name="Smith C."/>
            <person name="DeCaprio D."/>
            <person name="Fisher S."/>
            <person name="Butler J."/>
            <person name="Calvo S."/>
            <person name="Elkins T."/>
            <person name="FitzGerald M.G."/>
            <person name="Hafez N."/>
            <person name="Kodira C.D."/>
            <person name="Major J."/>
            <person name="Wang S."/>
            <person name="Wilkinson J."/>
            <person name="Nicol R."/>
            <person name="Nusbaum C."/>
            <person name="Birren B."/>
            <person name="Berg H.C."/>
            <person name="Church G.M."/>
        </authorList>
    </citation>
    <scope>NUCLEOTIDE SEQUENCE [LARGE SCALE GENOMIC DNA]</scope>
    <source>
        <strain evidence="12">ATCC 43663 / 163K / NCTC 11711</strain>
    </source>
</reference>
<dbReference type="InterPro" id="IPR035906">
    <property type="entry name" value="MetI-like_sf"/>
</dbReference>
<keyword evidence="3" id="KW-0813">Transport</keyword>
<feature type="transmembrane region" description="Helical" evidence="9">
    <location>
        <begin position="553"/>
        <end position="574"/>
    </location>
</feature>
<evidence type="ECO:0000256" key="7">
    <source>
        <dbReference type="ARBA" id="ARBA00022989"/>
    </source>
</evidence>
<dbReference type="KEGG" id="mmo:MMOB0090"/>
<dbReference type="NCBIfam" id="TIGR00974">
    <property type="entry name" value="3a0107s02c"/>
    <property type="match status" value="1"/>
</dbReference>
<dbReference type="OrthoDB" id="9785113at2"/>
<feature type="domain" description="ABC transmembrane type-1" evidence="10">
    <location>
        <begin position="428"/>
        <end position="638"/>
    </location>
</feature>
<dbReference type="GO" id="GO:0005315">
    <property type="term" value="F:phosphate transmembrane transporter activity"/>
    <property type="evidence" value="ECO:0007669"/>
    <property type="project" value="InterPro"/>
</dbReference>
<feature type="domain" description="ABC transmembrane type-1" evidence="10">
    <location>
        <begin position="81"/>
        <end position="299"/>
    </location>
</feature>
<name>Q6KIS9_MYCM1</name>
<dbReference type="GO" id="GO:0035435">
    <property type="term" value="P:phosphate ion transmembrane transport"/>
    <property type="evidence" value="ECO:0007669"/>
    <property type="project" value="InterPro"/>
</dbReference>
<evidence type="ECO:0000256" key="3">
    <source>
        <dbReference type="ARBA" id="ARBA00022448"/>
    </source>
</evidence>
<proteinExistence type="inferred from homology"/>
<accession>Q6KIS9</accession>
<dbReference type="Pfam" id="PF00528">
    <property type="entry name" value="BPD_transp_1"/>
    <property type="match status" value="2"/>
</dbReference>
<feature type="transmembrane region" description="Helical" evidence="9">
    <location>
        <begin position="428"/>
        <end position="453"/>
    </location>
</feature>
<dbReference type="PROSITE" id="PS50928">
    <property type="entry name" value="ABC_TM1"/>
    <property type="match status" value="2"/>
</dbReference>
<keyword evidence="5" id="KW-0592">Phosphate transport</keyword>
<comment type="similarity">
    <text evidence="2 9">Belongs to the binding-protein-dependent transport system permease family. CysTW subfamily.</text>
</comment>